<dbReference type="Proteomes" id="UP000647416">
    <property type="component" value="Unassembled WGS sequence"/>
</dbReference>
<dbReference type="GO" id="GO:0003677">
    <property type="term" value="F:DNA binding"/>
    <property type="evidence" value="ECO:0007669"/>
    <property type="project" value="InterPro"/>
</dbReference>
<dbReference type="Pfam" id="PF00239">
    <property type="entry name" value="Resolvase"/>
    <property type="match status" value="1"/>
</dbReference>
<comment type="caution">
    <text evidence="3">The sequence shown here is derived from an EMBL/GenBank/DDBJ whole genome shotgun (WGS) entry which is preliminary data.</text>
</comment>
<organism evidence="3 4">
    <name type="scientific">Qingrenia yutianensis</name>
    <dbReference type="NCBI Taxonomy" id="2763676"/>
    <lineage>
        <taxon>Bacteria</taxon>
        <taxon>Bacillati</taxon>
        <taxon>Bacillota</taxon>
        <taxon>Clostridia</taxon>
        <taxon>Eubacteriales</taxon>
        <taxon>Oscillospiraceae</taxon>
        <taxon>Qingrenia</taxon>
    </lineage>
</organism>
<dbReference type="EMBL" id="JACRTE010000010">
    <property type="protein sequence ID" value="MBC8596924.1"/>
    <property type="molecule type" value="Genomic_DNA"/>
</dbReference>
<dbReference type="SMART" id="SM00857">
    <property type="entry name" value="Resolvase"/>
    <property type="match status" value="1"/>
</dbReference>
<dbReference type="Pfam" id="PF13408">
    <property type="entry name" value="Zn_ribbon_recom"/>
    <property type="match status" value="1"/>
</dbReference>
<dbReference type="GO" id="GO:0000150">
    <property type="term" value="F:DNA strand exchange activity"/>
    <property type="evidence" value="ECO:0007669"/>
    <property type="project" value="InterPro"/>
</dbReference>
<reference evidence="3" key="1">
    <citation type="submission" date="2020-08" db="EMBL/GenBank/DDBJ databases">
        <title>Genome public.</title>
        <authorList>
            <person name="Liu C."/>
            <person name="Sun Q."/>
        </authorList>
    </citation>
    <scope>NUCLEOTIDE SEQUENCE</scope>
    <source>
        <strain evidence="3">NSJ-50</strain>
    </source>
</reference>
<dbReference type="PROSITE" id="PS51737">
    <property type="entry name" value="RECOMBINASE_DNA_BIND"/>
    <property type="match status" value="1"/>
</dbReference>
<gene>
    <name evidence="3" type="ORF">H8706_08595</name>
</gene>
<dbReference type="InterPro" id="IPR050639">
    <property type="entry name" value="SSR_resolvase"/>
</dbReference>
<dbReference type="Pfam" id="PF07508">
    <property type="entry name" value="Recombinase"/>
    <property type="match status" value="1"/>
</dbReference>
<dbReference type="RefSeq" id="WP_262432300.1">
    <property type="nucleotide sequence ID" value="NZ_JACRTE010000010.1"/>
</dbReference>
<proteinExistence type="predicted"/>
<evidence type="ECO:0000313" key="4">
    <source>
        <dbReference type="Proteomes" id="UP000647416"/>
    </source>
</evidence>
<dbReference type="InterPro" id="IPR025827">
    <property type="entry name" value="Zn_ribbon_recom_dom"/>
</dbReference>
<dbReference type="Gene3D" id="3.40.50.1390">
    <property type="entry name" value="Resolvase, N-terminal catalytic domain"/>
    <property type="match status" value="1"/>
</dbReference>
<dbReference type="InterPro" id="IPR006119">
    <property type="entry name" value="Resolv_N"/>
</dbReference>
<accession>A0A926IT05</accession>
<feature type="domain" description="Resolvase/invertase-type recombinase catalytic" evidence="1">
    <location>
        <begin position="2"/>
        <end position="147"/>
    </location>
</feature>
<sequence length="510" mass="59059">MRIAPYCRVSTDKADQLNSLEMQKKFYGEFAERNNHEITHMYADEGISGTQMRKRPEFMRLMRDARLGKFDMVVTKDISRMARNVVDFLQSIRELKAIGIPVVFVNTNLSTEDGELVLTMLAMVAQQESENTSKRIKFSKSLNAEKGKVPNLVYGYDKIIGDYFNLNINPFEANVVRRIYQMYINEEYGASKIAKILNEENIKTKRGCKWTQNGICRILTNRMYCGIIINGKEEVRDFLTGDRIDKPEEEWKVTERPDLAIIDIDTFEIAQKKMEINKQKFSQGQRKDCKHVFSTLLKCSDCGHFFRQAKRKVKIGYKYTWVCCGRNINGADSCNNKTVIDEGELLASIKQYLTELIEDKQKVIKKIVSDFNKNYAPMHQNLKTEKEITKEIEKLKKSRQKYVDMYDNDIISMEDLKEKTGSTNNQIKKLEEKLKMIKFGITQADKLEYGLTDTFKSIGDILSTAEITNEMLKRVIDRIEVAEDGHIDIYLRLLADIGLDEKYQCSSIST</sequence>
<dbReference type="SUPFAM" id="SSF53041">
    <property type="entry name" value="Resolvase-like"/>
    <property type="match status" value="1"/>
</dbReference>
<dbReference type="PANTHER" id="PTHR30461:SF23">
    <property type="entry name" value="DNA RECOMBINASE-RELATED"/>
    <property type="match status" value="1"/>
</dbReference>
<evidence type="ECO:0000313" key="3">
    <source>
        <dbReference type="EMBL" id="MBC8596924.1"/>
    </source>
</evidence>
<evidence type="ECO:0000259" key="1">
    <source>
        <dbReference type="PROSITE" id="PS51736"/>
    </source>
</evidence>
<keyword evidence="4" id="KW-1185">Reference proteome</keyword>
<dbReference type="CDD" id="cd00338">
    <property type="entry name" value="Ser_Recombinase"/>
    <property type="match status" value="1"/>
</dbReference>
<dbReference type="Gene3D" id="3.90.1750.20">
    <property type="entry name" value="Putative Large Serine Recombinase, Chain B, Domain 2"/>
    <property type="match status" value="1"/>
</dbReference>
<dbReference type="InterPro" id="IPR038109">
    <property type="entry name" value="DNA_bind_recomb_sf"/>
</dbReference>
<dbReference type="PROSITE" id="PS51736">
    <property type="entry name" value="RECOMBINASES_3"/>
    <property type="match status" value="1"/>
</dbReference>
<dbReference type="InterPro" id="IPR011109">
    <property type="entry name" value="DNA_bind_recombinase_dom"/>
</dbReference>
<protein>
    <submittedName>
        <fullName evidence="3">Recombinase family protein</fullName>
    </submittedName>
</protein>
<name>A0A926IT05_9FIRM</name>
<dbReference type="PANTHER" id="PTHR30461">
    <property type="entry name" value="DNA-INVERTASE FROM LAMBDOID PROPHAGE"/>
    <property type="match status" value="1"/>
</dbReference>
<feature type="domain" description="Recombinase" evidence="2">
    <location>
        <begin position="153"/>
        <end position="280"/>
    </location>
</feature>
<dbReference type="InterPro" id="IPR036162">
    <property type="entry name" value="Resolvase-like_N_sf"/>
</dbReference>
<dbReference type="AlphaFoldDB" id="A0A926IT05"/>
<evidence type="ECO:0000259" key="2">
    <source>
        <dbReference type="PROSITE" id="PS51737"/>
    </source>
</evidence>